<accession>A0A6J6G043</accession>
<proteinExistence type="predicted"/>
<gene>
    <name evidence="1" type="ORF">UFOPK1711_02018</name>
</gene>
<organism evidence="1">
    <name type="scientific">freshwater metagenome</name>
    <dbReference type="NCBI Taxonomy" id="449393"/>
    <lineage>
        <taxon>unclassified sequences</taxon>
        <taxon>metagenomes</taxon>
        <taxon>ecological metagenomes</taxon>
    </lineage>
</organism>
<evidence type="ECO:0000313" key="1">
    <source>
        <dbReference type="EMBL" id="CAB4594567.1"/>
    </source>
</evidence>
<protein>
    <submittedName>
        <fullName evidence="1">Unannotated protein</fullName>
    </submittedName>
</protein>
<sequence>MFAAKIWETPETSAENVTLVPSAEKQTDFAFVVLGIVVAPEPSAFMSTMPVDPIAPIFVPSGDH</sequence>
<name>A0A6J6G043_9ZZZZ</name>
<reference evidence="1" key="1">
    <citation type="submission" date="2020-05" db="EMBL/GenBank/DDBJ databases">
        <authorList>
            <person name="Chiriac C."/>
            <person name="Salcher M."/>
            <person name="Ghai R."/>
            <person name="Kavagutti S V."/>
        </authorList>
    </citation>
    <scope>NUCLEOTIDE SEQUENCE</scope>
</reference>
<dbReference type="AlphaFoldDB" id="A0A6J6G043"/>
<dbReference type="EMBL" id="CAEZTR010000221">
    <property type="protein sequence ID" value="CAB4594567.1"/>
    <property type="molecule type" value="Genomic_DNA"/>
</dbReference>